<dbReference type="Gene3D" id="1.10.10.2910">
    <property type="match status" value="1"/>
</dbReference>
<gene>
    <name evidence="2" type="ORF">C8D88_102771</name>
</gene>
<sequence>MTRGRYTTELGNHVQAMTAAVERDHPGALEPLRRDPLGELDSWTEVALVMVEEQAGKDRCSVAGSYEPVPPTLVVAKAASVRRRGFTALHELGHHLQQTDIDLGATTFGYGDPEQFQEEACDAFAAHILLPDDKLLPTIGPRGPVAQDVVDLFTTHTSASREACCVWAARHFQGAGAVVLLDSAGTVLFAAPRGFIPPARGSDQSRTPLVQAALNRRSGVTTRDETYVQYRNGGTSDLIYGQAAWLDDDYMVAIVGSDNVGWRAFALPRPDTSGLRRGAGWTCETCDEEFASFAAACPSCQQPKCDNGHCGCTVARASATKTCSKCYLALHPSRFDGAGTVCRDCD</sequence>
<dbReference type="AlphaFoldDB" id="A0A316I7Q6"/>
<dbReference type="InterPro" id="IPR010359">
    <property type="entry name" value="IrrE_HExxH"/>
</dbReference>
<evidence type="ECO:0000313" key="3">
    <source>
        <dbReference type="Proteomes" id="UP000246005"/>
    </source>
</evidence>
<evidence type="ECO:0000313" key="2">
    <source>
        <dbReference type="EMBL" id="PWK89497.1"/>
    </source>
</evidence>
<name>A0A316I7Q6_9PSEU</name>
<dbReference type="Pfam" id="PF06114">
    <property type="entry name" value="Peptidase_M78"/>
    <property type="match status" value="1"/>
</dbReference>
<accession>A0A316I7Q6</accession>
<feature type="domain" description="IrrE N-terminal-like" evidence="1">
    <location>
        <begin position="67"/>
        <end position="148"/>
    </location>
</feature>
<comment type="caution">
    <text evidence="2">The sequence shown here is derived from an EMBL/GenBank/DDBJ whole genome shotgun (WGS) entry which is preliminary data.</text>
</comment>
<dbReference type="EMBL" id="QGHB01000002">
    <property type="protein sequence ID" value="PWK89497.1"/>
    <property type="molecule type" value="Genomic_DNA"/>
</dbReference>
<evidence type="ECO:0000259" key="1">
    <source>
        <dbReference type="Pfam" id="PF06114"/>
    </source>
</evidence>
<protein>
    <submittedName>
        <fullName evidence="2">Uncharacterized protein DUF955</fullName>
    </submittedName>
</protein>
<proteinExistence type="predicted"/>
<dbReference type="Proteomes" id="UP000246005">
    <property type="component" value="Unassembled WGS sequence"/>
</dbReference>
<reference evidence="2 3" key="1">
    <citation type="submission" date="2018-05" db="EMBL/GenBank/DDBJ databases">
        <title>Genomic Encyclopedia of Type Strains, Phase IV (KMG-IV): sequencing the most valuable type-strain genomes for metagenomic binning, comparative biology and taxonomic classification.</title>
        <authorList>
            <person name="Goeker M."/>
        </authorList>
    </citation>
    <scope>NUCLEOTIDE SEQUENCE [LARGE SCALE GENOMIC DNA]</scope>
    <source>
        <strain evidence="2 3">DSM 45480</strain>
    </source>
</reference>
<organism evidence="2 3">
    <name type="scientific">Lentzea atacamensis</name>
    <dbReference type="NCBI Taxonomy" id="531938"/>
    <lineage>
        <taxon>Bacteria</taxon>
        <taxon>Bacillati</taxon>
        <taxon>Actinomycetota</taxon>
        <taxon>Actinomycetes</taxon>
        <taxon>Pseudonocardiales</taxon>
        <taxon>Pseudonocardiaceae</taxon>
        <taxon>Lentzea</taxon>
    </lineage>
</organism>